<dbReference type="InterPro" id="IPR006311">
    <property type="entry name" value="TAT_signal"/>
</dbReference>
<accession>A0A098BSC3</accession>
<reference evidence="4 5" key="1">
    <citation type="journal article" date="2014" name="Genome Announc.">
        <title>Draft Genome Sequence of Propane- and Butane-Oxidizing Actinobacterium Rhodococcus ruber IEGM 231.</title>
        <authorList>
            <person name="Ivshina I.B."/>
            <person name="Kuyukina M.S."/>
            <person name="Krivoruchko A.V."/>
            <person name="Barbe V."/>
            <person name="Fischer C."/>
        </authorList>
    </citation>
    <scope>NUCLEOTIDE SEQUENCE [LARGE SCALE GENOMIC DNA]</scope>
</reference>
<evidence type="ECO:0000256" key="1">
    <source>
        <dbReference type="SAM" id="MobiDB-lite"/>
    </source>
</evidence>
<dbReference type="InterPro" id="IPR019243">
    <property type="entry name" value="DUF2202"/>
</dbReference>
<proteinExistence type="predicted"/>
<dbReference type="PROSITE" id="PS51318">
    <property type="entry name" value="TAT"/>
    <property type="match status" value="1"/>
</dbReference>
<feature type="compositionally biased region" description="Gly residues" evidence="1">
    <location>
        <begin position="187"/>
        <end position="212"/>
    </location>
</feature>
<name>A0A098BSC3_9NOCA</name>
<dbReference type="eggNOG" id="COG4902">
    <property type="taxonomic scope" value="Bacteria"/>
</dbReference>
<dbReference type="EMBL" id="CCSD01000101">
    <property type="protein sequence ID" value="CDZ91628.1"/>
    <property type="molecule type" value="Genomic_DNA"/>
</dbReference>
<gene>
    <name evidence="4" type="ORF">RHRU231_860009</name>
</gene>
<dbReference type="InterPro" id="IPR009078">
    <property type="entry name" value="Ferritin-like_SF"/>
</dbReference>
<feature type="signal peptide" evidence="2">
    <location>
        <begin position="1"/>
        <end position="27"/>
    </location>
</feature>
<organism evidence="4 5">
    <name type="scientific">Rhodococcus ruber</name>
    <dbReference type="NCBI Taxonomy" id="1830"/>
    <lineage>
        <taxon>Bacteria</taxon>
        <taxon>Bacillati</taxon>
        <taxon>Actinomycetota</taxon>
        <taxon>Actinomycetes</taxon>
        <taxon>Mycobacteriales</taxon>
        <taxon>Nocardiaceae</taxon>
        <taxon>Rhodococcus</taxon>
    </lineage>
</organism>
<feature type="region of interest" description="Disordered" evidence="1">
    <location>
        <begin position="177"/>
        <end position="218"/>
    </location>
</feature>
<dbReference type="RefSeq" id="WP_225223501.1">
    <property type="nucleotide sequence ID" value="NZ_JACVXT010000046.1"/>
</dbReference>
<dbReference type="Pfam" id="PF09968">
    <property type="entry name" value="DUF2202"/>
    <property type="match status" value="1"/>
</dbReference>
<keyword evidence="2" id="KW-0732">Signal</keyword>
<protein>
    <recommendedName>
        <fullName evidence="3">DUF2202 domain-containing protein</fullName>
    </recommendedName>
</protein>
<evidence type="ECO:0000313" key="5">
    <source>
        <dbReference type="Proteomes" id="UP000042997"/>
    </source>
</evidence>
<sequence length="218" mass="22862">MNTRRRTVAALAAGVAIGIAGFGTAVATAQAPEGNTSGGALSTQEQSDLVAMREEERLARDLYQQFAQKWGVQTFERISDSEQRHYDAVGGLLDRYGVSDPSAGLAAGTYGDSRLQGAYDSWLARGLTSVEEAYAVGAELEAADIAELSRAIDVSDEDAIDRVYGRLRTGSEHHLQAFQAAAAGEELPGGQGQGQGQGHGQGHGQGQQGHGQGPQHPE</sequence>
<feature type="domain" description="DUF2202" evidence="3">
    <location>
        <begin position="47"/>
        <end position="179"/>
    </location>
</feature>
<evidence type="ECO:0000313" key="4">
    <source>
        <dbReference type="EMBL" id="CDZ91628.1"/>
    </source>
</evidence>
<dbReference type="Proteomes" id="UP000042997">
    <property type="component" value="Unassembled WGS sequence"/>
</dbReference>
<dbReference type="Gene3D" id="1.20.1260.10">
    <property type="match status" value="1"/>
</dbReference>
<evidence type="ECO:0000259" key="3">
    <source>
        <dbReference type="Pfam" id="PF09968"/>
    </source>
</evidence>
<evidence type="ECO:0000256" key="2">
    <source>
        <dbReference type="SAM" id="SignalP"/>
    </source>
</evidence>
<dbReference type="AlphaFoldDB" id="A0A098BSC3"/>
<dbReference type="SUPFAM" id="SSF47240">
    <property type="entry name" value="Ferritin-like"/>
    <property type="match status" value="1"/>
</dbReference>
<dbReference type="CDD" id="cd01048">
    <property type="entry name" value="Ferritin_like_AB2"/>
    <property type="match status" value="1"/>
</dbReference>
<feature type="chain" id="PRO_5038857185" description="DUF2202 domain-containing protein" evidence="2">
    <location>
        <begin position="28"/>
        <end position="218"/>
    </location>
</feature>
<dbReference type="InterPro" id="IPR012347">
    <property type="entry name" value="Ferritin-like"/>
</dbReference>